<evidence type="ECO:0000313" key="2">
    <source>
        <dbReference type="EMBL" id="CAF4299150.1"/>
    </source>
</evidence>
<evidence type="ECO:0000259" key="1">
    <source>
        <dbReference type="Pfam" id="PF02010"/>
    </source>
</evidence>
<dbReference type="InterPro" id="IPR002859">
    <property type="entry name" value="PKD/REJ-like"/>
</dbReference>
<feature type="domain" description="PKD/REJ-like" evidence="1">
    <location>
        <begin position="138"/>
        <end position="253"/>
    </location>
</feature>
<accession>A0A820HVD6</accession>
<comment type="caution">
    <text evidence="2">The sequence shown here is derived from an EMBL/GenBank/DDBJ whole genome shotgun (WGS) entry which is preliminary data.</text>
</comment>
<gene>
    <name evidence="2" type="ORF">OKA104_LOCUS46117</name>
</gene>
<organism evidence="2 3">
    <name type="scientific">Adineta steineri</name>
    <dbReference type="NCBI Taxonomy" id="433720"/>
    <lineage>
        <taxon>Eukaryota</taxon>
        <taxon>Metazoa</taxon>
        <taxon>Spiralia</taxon>
        <taxon>Gnathifera</taxon>
        <taxon>Rotifera</taxon>
        <taxon>Eurotatoria</taxon>
        <taxon>Bdelloidea</taxon>
        <taxon>Adinetida</taxon>
        <taxon>Adinetidae</taxon>
        <taxon>Adineta</taxon>
    </lineage>
</organism>
<name>A0A820HVD6_9BILA</name>
<dbReference type="Pfam" id="PF02010">
    <property type="entry name" value="REJ"/>
    <property type="match status" value="1"/>
</dbReference>
<dbReference type="AlphaFoldDB" id="A0A820HVD6"/>
<evidence type="ECO:0000313" key="3">
    <source>
        <dbReference type="Proteomes" id="UP000663881"/>
    </source>
</evidence>
<feature type="non-terminal residue" evidence="2">
    <location>
        <position position="260"/>
    </location>
</feature>
<sequence length="260" mass="27770">AVPQVALLPPRAAELPQLPLLQLAAVPVVPRAAAPPPAVVVPRVAAPPPPPAAPQVALLPPAVPRVALLRPVRVPQILSIQDSTIISSTTSITTSQQSDIHRSCYAPTITLIPSQSSLASPLQFRRSQDFSISSIIGFNCNGSLARETQWIIKNCTSFSCLSQIQLNEKVITTLSEFYAPAKTFAYGIYELTLTVTMTKSPSLKSSSSAYVRITPTGITPNLVELGTSMVTRGHQQNLLLDPGTFSVDPDENSFNASVCY</sequence>
<dbReference type="Proteomes" id="UP000663881">
    <property type="component" value="Unassembled WGS sequence"/>
</dbReference>
<protein>
    <recommendedName>
        <fullName evidence="1">PKD/REJ-like domain-containing protein</fullName>
    </recommendedName>
</protein>
<proteinExistence type="predicted"/>
<reference evidence="2" key="1">
    <citation type="submission" date="2021-02" db="EMBL/GenBank/DDBJ databases">
        <authorList>
            <person name="Nowell W R."/>
        </authorList>
    </citation>
    <scope>NUCLEOTIDE SEQUENCE</scope>
</reference>
<dbReference type="EMBL" id="CAJOAY010016301">
    <property type="protein sequence ID" value="CAF4299150.1"/>
    <property type="molecule type" value="Genomic_DNA"/>
</dbReference>